<name>A0ACB9LSC8_BAUVA</name>
<accession>A0ACB9LSC8</accession>
<evidence type="ECO:0000313" key="2">
    <source>
        <dbReference type="Proteomes" id="UP000828941"/>
    </source>
</evidence>
<dbReference type="EMBL" id="CM039436">
    <property type="protein sequence ID" value="KAI4314251.1"/>
    <property type="molecule type" value="Genomic_DNA"/>
</dbReference>
<sequence>MNSANPQLFLPLLCLFLAIAVVPLNASGQQLDWGSQGTGFGRRVLLGFKEKPAGSNITFECSPSGPCVPCLYSEKGDKKYRCSETGYRIPFKCTEIKDAKKDSKKTNSKNARSFLEVSDSIAKSQNVLHVAGDFTSVKHRNLLDDSSTSDDKLQAYITYRSCIPPVSEERLSMLGFEGIVIFLLVVSGSVVYLKKKAVSASGFVQVRTNTNSLF</sequence>
<keyword evidence="2" id="KW-1185">Reference proteome</keyword>
<comment type="caution">
    <text evidence="1">The sequence shown here is derived from an EMBL/GenBank/DDBJ whole genome shotgun (WGS) entry which is preliminary data.</text>
</comment>
<organism evidence="1 2">
    <name type="scientific">Bauhinia variegata</name>
    <name type="common">Purple orchid tree</name>
    <name type="synonym">Phanera variegata</name>
    <dbReference type="NCBI Taxonomy" id="167791"/>
    <lineage>
        <taxon>Eukaryota</taxon>
        <taxon>Viridiplantae</taxon>
        <taxon>Streptophyta</taxon>
        <taxon>Embryophyta</taxon>
        <taxon>Tracheophyta</taxon>
        <taxon>Spermatophyta</taxon>
        <taxon>Magnoliopsida</taxon>
        <taxon>eudicotyledons</taxon>
        <taxon>Gunneridae</taxon>
        <taxon>Pentapetalae</taxon>
        <taxon>rosids</taxon>
        <taxon>fabids</taxon>
        <taxon>Fabales</taxon>
        <taxon>Fabaceae</taxon>
        <taxon>Cercidoideae</taxon>
        <taxon>Cercideae</taxon>
        <taxon>Bauhiniinae</taxon>
        <taxon>Bauhinia</taxon>
    </lineage>
</organism>
<dbReference type="Proteomes" id="UP000828941">
    <property type="component" value="Chromosome 11"/>
</dbReference>
<evidence type="ECO:0000313" key="1">
    <source>
        <dbReference type="EMBL" id="KAI4314251.1"/>
    </source>
</evidence>
<proteinExistence type="predicted"/>
<reference evidence="1 2" key="1">
    <citation type="journal article" date="2022" name="DNA Res.">
        <title>Chromosomal-level genome assembly of the orchid tree Bauhinia variegata (Leguminosae; Cercidoideae) supports the allotetraploid origin hypothesis of Bauhinia.</title>
        <authorList>
            <person name="Zhong Y."/>
            <person name="Chen Y."/>
            <person name="Zheng D."/>
            <person name="Pang J."/>
            <person name="Liu Y."/>
            <person name="Luo S."/>
            <person name="Meng S."/>
            <person name="Qian L."/>
            <person name="Wei D."/>
            <person name="Dai S."/>
            <person name="Zhou R."/>
        </authorList>
    </citation>
    <scope>NUCLEOTIDE SEQUENCE [LARGE SCALE GENOMIC DNA]</scope>
    <source>
        <strain evidence="1">BV-YZ2020</strain>
    </source>
</reference>
<protein>
    <submittedName>
        <fullName evidence="1">Uncharacterized protein</fullName>
    </submittedName>
</protein>
<gene>
    <name evidence="1" type="ORF">L6164_027179</name>
</gene>